<evidence type="ECO:0000313" key="1">
    <source>
        <dbReference type="EMBL" id="KUJ10629.1"/>
    </source>
</evidence>
<proteinExistence type="predicted"/>
<sequence>MTDVTQTENATRDGDRVIILACQIMAANPHLTDTQALGLAKAIMAGGLNLVQGQMGEFVDPQVRTLAMQIIQAEPRVGHQQAVRVAQAIVYGGMGVTQGVGR</sequence>
<name>A0A194WSG8_MOLSC</name>
<dbReference type="RefSeq" id="XP_018064984.1">
    <property type="nucleotide sequence ID" value="XM_018220487.1"/>
</dbReference>
<evidence type="ECO:0000313" key="2">
    <source>
        <dbReference type="Proteomes" id="UP000070700"/>
    </source>
</evidence>
<protein>
    <submittedName>
        <fullName evidence="1">Uncharacterized protein</fullName>
    </submittedName>
</protein>
<dbReference type="AlphaFoldDB" id="A0A194WSG8"/>
<dbReference type="EMBL" id="KQ947428">
    <property type="protein sequence ID" value="KUJ10629.1"/>
    <property type="molecule type" value="Genomic_DNA"/>
</dbReference>
<dbReference type="Proteomes" id="UP000070700">
    <property type="component" value="Unassembled WGS sequence"/>
</dbReference>
<dbReference type="InParanoid" id="A0A194WSG8"/>
<reference evidence="1 2" key="1">
    <citation type="submission" date="2015-10" db="EMBL/GenBank/DDBJ databases">
        <title>Full genome of DAOMC 229536 Phialocephala scopiformis, a fungal endophyte of spruce producing the potent anti-insectan compound rugulosin.</title>
        <authorList>
            <consortium name="DOE Joint Genome Institute"/>
            <person name="Walker A.K."/>
            <person name="Frasz S.L."/>
            <person name="Seifert K.A."/>
            <person name="Miller J.D."/>
            <person name="Mondo S.J."/>
            <person name="Labutti K."/>
            <person name="Lipzen A."/>
            <person name="Dockter R."/>
            <person name="Kennedy M."/>
            <person name="Grigoriev I.V."/>
            <person name="Spatafora J.W."/>
        </authorList>
    </citation>
    <scope>NUCLEOTIDE SEQUENCE [LARGE SCALE GENOMIC DNA]</scope>
    <source>
        <strain evidence="1 2">CBS 120377</strain>
    </source>
</reference>
<dbReference type="GeneID" id="28830213"/>
<organism evidence="1 2">
    <name type="scientific">Mollisia scopiformis</name>
    <name type="common">Conifer needle endophyte fungus</name>
    <name type="synonym">Phialocephala scopiformis</name>
    <dbReference type="NCBI Taxonomy" id="149040"/>
    <lineage>
        <taxon>Eukaryota</taxon>
        <taxon>Fungi</taxon>
        <taxon>Dikarya</taxon>
        <taxon>Ascomycota</taxon>
        <taxon>Pezizomycotina</taxon>
        <taxon>Leotiomycetes</taxon>
        <taxon>Helotiales</taxon>
        <taxon>Mollisiaceae</taxon>
        <taxon>Mollisia</taxon>
    </lineage>
</organism>
<gene>
    <name evidence="1" type="ORF">LY89DRAFT_739630</name>
</gene>
<accession>A0A194WSG8</accession>
<keyword evidence="2" id="KW-1185">Reference proteome</keyword>
<dbReference type="KEGG" id="psco:LY89DRAFT_739630"/>